<gene>
    <name evidence="1" type="ORF">IV36_GL001941</name>
</gene>
<proteinExistence type="predicted"/>
<dbReference type="AlphaFoldDB" id="A0A0R2G126"/>
<evidence type="ECO:0000313" key="2">
    <source>
        <dbReference type="Proteomes" id="UP000051727"/>
    </source>
</evidence>
<dbReference type="EMBL" id="JQAR01000005">
    <property type="protein sequence ID" value="KRN31132.1"/>
    <property type="molecule type" value="Genomic_DNA"/>
</dbReference>
<accession>A0A0R2G126</accession>
<evidence type="ECO:0000313" key="1">
    <source>
        <dbReference type="EMBL" id="KRN31132.1"/>
    </source>
</evidence>
<dbReference type="STRING" id="1618.IV36_GL001941"/>
<reference evidence="1 2" key="1">
    <citation type="journal article" date="2015" name="Genome Announc.">
        <title>Expanding the biotechnology potential of lactobacilli through comparative genomics of 213 strains and associated genera.</title>
        <authorList>
            <person name="Sun Z."/>
            <person name="Harris H.M."/>
            <person name="McCann A."/>
            <person name="Guo C."/>
            <person name="Argimon S."/>
            <person name="Zhang W."/>
            <person name="Yang X."/>
            <person name="Jeffery I.B."/>
            <person name="Cooney J.C."/>
            <person name="Kagawa T.F."/>
            <person name="Liu W."/>
            <person name="Song Y."/>
            <person name="Salvetti E."/>
            <person name="Wrobel A."/>
            <person name="Rasinkangas P."/>
            <person name="Parkhill J."/>
            <person name="Rea M.C."/>
            <person name="O'Sullivan O."/>
            <person name="Ritari J."/>
            <person name="Douillard F.P."/>
            <person name="Paul Ross R."/>
            <person name="Yang R."/>
            <person name="Briner A.E."/>
            <person name="Felis G.E."/>
            <person name="de Vos W.M."/>
            <person name="Barrangou R."/>
            <person name="Klaenhammer T.R."/>
            <person name="Caufield P.W."/>
            <person name="Cui Y."/>
            <person name="Zhang H."/>
            <person name="O'Toole P.W."/>
        </authorList>
    </citation>
    <scope>NUCLEOTIDE SEQUENCE [LARGE SCALE GENOMIC DNA]</scope>
    <source>
        <strain evidence="1 2">ATCC 27304</strain>
    </source>
</reference>
<protein>
    <submittedName>
        <fullName evidence="1">Uncharacterized protein</fullName>
    </submittedName>
</protein>
<comment type="caution">
    <text evidence="1">The sequence shown here is derived from an EMBL/GenBank/DDBJ whole genome shotgun (WGS) entry which is preliminary data.</text>
</comment>
<organism evidence="1 2">
    <name type="scientific">Liquorilactobacillus mali</name>
    <dbReference type="NCBI Taxonomy" id="1618"/>
    <lineage>
        <taxon>Bacteria</taxon>
        <taxon>Bacillati</taxon>
        <taxon>Bacillota</taxon>
        <taxon>Bacilli</taxon>
        <taxon>Lactobacillales</taxon>
        <taxon>Lactobacillaceae</taxon>
        <taxon>Liquorilactobacillus</taxon>
    </lineage>
</organism>
<dbReference type="PATRIC" id="fig|1618.3.peg.1980"/>
<dbReference type="Proteomes" id="UP000051727">
    <property type="component" value="Unassembled WGS sequence"/>
</dbReference>
<sequence>MKLTVISKTPVQIWRDSSVKIADIWKKKGFLTTEETQKLLLASLKSFDEDDFDNLSLKFRTSYMFTITDLIEQLTPKQFCQIIPIKKDFSGHKWGCKDYFYTRDWIEKNIGWDSKIPDGFQFLMEYWADDIFNLSSWMMTVISDNQRRQSGKSLFKKFAEENGIKFHTLEEFGSE</sequence>
<name>A0A0R2G126_9LACO</name>
<dbReference type="RefSeq" id="WP_056990875.1">
    <property type="nucleotide sequence ID" value="NZ_JQAR01000005.1"/>
</dbReference>
<dbReference type="OrthoDB" id="2303045at2"/>